<comment type="caution">
    <text evidence="8">The sequence shown here is derived from an EMBL/GenBank/DDBJ whole genome shotgun (WGS) entry which is preliminary data.</text>
</comment>
<feature type="transmembrane region" description="Helical" evidence="6">
    <location>
        <begin position="201"/>
        <end position="219"/>
    </location>
</feature>
<feature type="compositionally biased region" description="Polar residues" evidence="5">
    <location>
        <begin position="464"/>
        <end position="475"/>
    </location>
</feature>
<evidence type="ECO:0000256" key="5">
    <source>
        <dbReference type="SAM" id="MobiDB-lite"/>
    </source>
</evidence>
<reference evidence="8" key="2">
    <citation type="submission" date="2020-09" db="EMBL/GenBank/DDBJ databases">
        <authorList>
            <person name="Sun Q."/>
            <person name="Kim S."/>
        </authorList>
    </citation>
    <scope>NUCLEOTIDE SEQUENCE</scope>
    <source>
        <strain evidence="8">KCTC 12870</strain>
    </source>
</reference>
<feature type="transmembrane region" description="Helical" evidence="6">
    <location>
        <begin position="226"/>
        <end position="245"/>
    </location>
</feature>
<feature type="transmembrane region" description="Helical" evidence="6">
    <location>
        <begin position="282"/>
        <end position="301"/>
    </location>
</feature>
<dbReference type="InterPro" id="IPR007016">
    <property type="entry name" value="O-antigen_ligase-rel_domated"/>
</dbReference>
<protein>
    <recommendedName>
        <fullName evidence="7">O-antigen ligase-related domain-containing protein</fullName>
    </recommendedName>
</protein>
<keyword evidence="2 6" id="KW-0812">Transmembrane</keyword>
<keyword evidence="9" id="KW-1185">Reference proteome</keyword>
<feature type="transmembrane region" description="Helical" evidence="6">
    <location>
        <begin position="48"/>
        <end position="65"/>
    </location>
</feature>
<evidence type="ECO:0000256" key="1">
    <source>
        <dbReference type="ARBA" id="ARBA00004141"/>
    </source>
</evidence>
<dbReference type="InterPro" id="IPR051533">
    <property type="entry name" value="WaaL-like"/>
</dbReference>
<evidence type="ECO:0000313" key="9">
    <source>
        <dbReference type="Proteomes" id="UP000642829"/>
    </source>
</evidence>
<evidence type="ECO:0000256" key="4">
    <source>
        <dbReference type="ARBA" id="ARBA00023136"/>
    </source>
</evidence>
<feature type="transmembrane region" description="Helical" evidence="6">
    <location>
        <begin position="23"/>
        <end position="41"/>
    </location>
</feature>
<sequence length="483" mass="54273">MEGLSSFFLPEYRLDWFDNGPGSSNRTAAFIAVFAVSVWWFALHFKRWGYWLSLTLFSACLFFLLQTESRGGLVAVVLGLMILLGMERWHAEDSLHDVIRRRLTWLRLIALVLVFLTAGWYSGELGMRDRLVSITSGEDESTNVRLLLYSAGLSMIKDAPEGVGTDRAGDFYAQWYQPVGDTRTYLSLVNSHLTWLAEQDVAFKLAYIFAWASILALLWPSRGSGHLRMVAFAAWATLFFTGLFSRTLNLPAVWILPGLLLTGVLLERLLRRQHLQKHEAVLSLSSALASIIVLVAAAYWIPTPITIQANKILVTAGEPSSDPLWIIAPHRRVIGDKYGHSVRKYLDELGQVNIDYGVTWQASNPKRLLFAGDMTFDGPLPESVEEITLMNPGSDSIEQWQRVAVNRPLEIYLGSMGDWRRSIAWRNAAADNELWKITTLSGVMDYIPDWPRYLLDMGSGTDGSNYQNDSKSTLASGHDPFAM</sequence>
<dbReference type="Proteomes" id="UP000642829">
    <property type="component" value="Unassembled WGS sequence"/>
</dbReference>
<evidence type="ECO:0000256" key="2">
    <source>
        <dbReference type="ARBA" id="ARBA00022692"/>
    </source>
</evidence>
<feature type="region of interest" description="Disordered" evidence="5">
    <location>
        <begin position="464"/>
        <end position="483"/>
    </location>
</feature>
<dbReference type="AlphaFoldDB" id="A0A8J3DDE5"/>
<dbReference type="EMBL" id="BMXG01000016">
    <property type="protein sequence ID" value="GHC06571.1"/>
    <property type="molecule type" value="Genomic_DNA"/>
</dbReference>
<keyword evidence="4 6" id="KW-0472">Membrane</keyword>
<proteinExistence type="predicted"/>
<feature type="transmembrane region" description="Helical" evidence="6">
    <location>
        <begin position="71"/>
        <end position="91"/>
    </location>
</feature>
<feature type="domain" description="O-antigen ligase-related" evidence="7">
    <location>
        <begin position="57"/>
        <end position="196"/>
    </location>
</feature>
<comment type="subcellular location">
    <subcellularLocation>
        <location evidence="1">Membrane</location>
        <topology evidence="1">Multi-pass membrane protein</topology>
    </subcellularLocation>
</comment>
<gene>
    <name evidence="8" type="ORF">GCM10007047_24460</name>
</gene>
<evidence type="ECO:0000256" key="3">
    <source>
        <dbReference type="ARBA" id="ARBA00022989"/>
    </source>
</evidence>
<dbReference type="PANTHER" id="PTHR37422">
    <property type="entry name" value="TEICHURONIC ACID BIOSYNTHESIS PROTEIN TUAE"/>
    <property type="match status" value="1"/>
</dbReference>
<evidence type="ECO:0000259" key="7">
    <source>
        <dbReference type="Pfam" id="PF04932"/>
    </source>
</evidence>
<evidence type="ECO:0000256" key="6">
    <source>
        <dbReference type="SAM" id="Phobius"/>
    </source>
</evidence>
<name>A0A8J3DDE5_9BACT</name>
<keyword evidence="3 6" id="KW-1133">Transmembrane helix</keyword>
<accession>A0A8J3DDE5</accession>
<dbReference type="RefSeq" id="WP_189515584.1">
    <property type="nucleotide sequence ID" value="NZ_BMXG01000016.1"/>
</dbReference>
<organism evidence="8 9">
    <name type="scientific">Cerasicoccus arenae</name>
    <dbReference type="NCBI Taxonomy" id="424488"/>
    <lineage>
        <taxon>Bacteria</taxon>
        <taxon>Pseudomonadati</taxon>
        <taxon>Verrucomicrobiota</taxon>
        <taxon>Opitutia</taxon>
        <taxon>Puniceicoccales</taxon>
        <taxon>Cerasicoccaceae</taxon>
        <taxon>Cerasicoccus</taxon>
    </lineage>
</organism>
<evidence type="ECO:0000313" key="8">
    <source>
        <dbReference type="EMBL" id="GHC06571.1"/>
    </source>
</evidence>
<dbReference type="GO" id="GO:0016020">
    <property type="term" value="C:membrane"/>
    <property type="evidence" value="ECO:0007669"/>
    <property type="project" value="UniProtKB-SubCell"/>
</dbReference>
<dbReference type="PANTHER" id="PTHR37422:SF13">
    <property type="entry name" value="LIPOPOLYSACCHARIDE BIOSYNTHESIS PROTEIN PA4999-RELATED"/>
    <property type="match status" value="1"/>
</dbReference>
<feature type="transmembrane region" description="Helical" evidence="6">
    <location>
        <begin position="103"/>
        <end position="121"/>
    </location>
</feature>
<dbReference type="Pfam" id="PF04932">
    <property type="entry name" value="Wzy_C"/>
    <property type="match status" value="1"/>
</dbReference>
<feature type="transmembrane region" description="Helical" evidence="6">
    <location>
        <begin position="251"/>
        <end position="270"/>
    </location>
</feature>
<reference evidence="8" key="1">
    <citation type="journal article" date="2014" name="Int. J. Syst. Evol. Microbiol.">
        <title>Complete genome sequence of Corynebacterium casei LMG S-19264T (=DSM 44701T), isolated from a smear-ripened cheese.</title>
        <authorList>
            <consortium name="US DOE Joint Genome Institute (JGI-PGF)"/>
            <person name="Walter F."/>
            <person name="Albersmeier A."/>
            <person name="Kalinowski J."/>
            <person name="Ruckert C."/>
        </authorList>
    </citation>
    <scope>NUCLEOTIDE SEQUENCE</scope>
    <source>
        <strain evidence="8">KCTC 12870</strain>
    </source>
</reference>